<dbReference type="EMBL" id="BARW01020884">
    <property type="protein sequence ID" value="GAI96864.1"/>
    <property type="molecule type" value="Genomic_DNA"/>
</dbReference>
<proteinExistence type="predicted"/>
<reference evidence="1" key="1">
    <citation type="journal article" date="2014" name="Front. Microbiol.">
        <title>High frequency of phylogenetically diverse reductive dehalogenase-homologous genes in deep subseafloor sedimentary metagenomes.</title>
        <authorList>
            <person name="Kawai M."/>
            <person name="Futagami T."/>
            <person name="Toyoda A."/>
            <person name="Takaki Y."/>
            <person name="Nishi S."/>
            <person name="Hori S."/>
            <person name="Arai W."/>
            <person name="Tsubouchi T."/>
            <person name="Morono Y."/>
            <person name="Uchiyama I."/>
            <person name="Ito T."/>
            <person name="Fujiyama A."/>
            <person name="Inagaki F."/>
            <person name="Takami H."/>
        </authorList>
    </citation>
    <scope>NUCLEOTIDE SEQUENCE</scope>
    <source>
        <strain evidence="1">Expedition CK06-06</strain>
    </source>
</reference>
<organism evidence="1">
    <name type="scientific">marine sediment metagenome</name>
    <dbReference type="NCBI Taxonomy" id="412755"/>
    <lineage>
        <taxon>unclassified sequences</taxon>
        <taxon>metagenomes</taxon>
        <taxon>ecological metagenomes</taxon>
    </lineage>
</organism>
<gene>
    <name evidence="1" type="ORF">S12H4_35198</name>
</gene>
<evidence type="ECO:0000313" key="1">
    <source>
        <dbReference type="EMBL" id="GAI96864.1"/>
    </source>
</evidence>
<comment type="caution">
    <text evidence="1">The sequence shown here is derived from an EMBL/GenBank/DDBJ whole genome shotgun (WGS) entry which is preliminary data.</text>
</comment>
<protein>
    <submittedName>
        <fullName evidence="1">Uncharacterized protein</fullName>
    </submittedName>
</protein>
<accession>X1UWV8</accession>
<dbReference type="AlphaFoldDB" id="X1UWV8"/>
<name>X1UWV8_9ZZZZ</name>
<sequence>MFLWILLGGGLGALILGWVIKAKINALFRRIQYPGKTDAEIAEIKIAEFRKLKSKEEADAWADDFTVL</sequence>